<evidence type="ECO:0000313" key="3">
    <source>
        <dbReference type="Proteomes" id="UP001244207"/>
    </source>
</evidence>
<reference evidence="2" key="1">
    <citation type="submission" date="2021-12" db="EMBL/GenBank/DDBJ databases">
        <title>Comparative genomics, transcriptomics and evolutionary studies reveal genomic signatures of adaptation to plant cell wall in hemibiotrophic fungi.</title>
        <authorList>
            <consortium name="DOE Joint Genome Institute"/>
            <person name="Baroncelli R."/>
            <person name="Diaz J.F."/>
            <person name="Benocci T."/>
            <person name="Peng M."/>
            <person name="Battaglia E."/>
            <person name="Haridas S."/>
            <person name="Andreopoulos W."/>
            <person name="Labutti K."/>
            <person name="Pangilinan J."/>
            <person name="Floch G.L."/>
            <person name="Makela M.R."/>
            <person name="Henrissat B."/>
            <person name="Grigoriev I.V."/>
            <person name="Crouch J.A."/>
            <person name="De Vries R.P."/>
            <person name="Sukno S.A."/>
            <person name="Thon M.R."/>
        </authorList>
    </citation>
    <scope>NUCLEOTIDE SEQUENCE</scope>
    <source>
        <strain evidence="2">CBS 112980</strain>
    </source>
</reference>
<evidence type="ECO:0000256" key="1">
    <source>
        <dbReference type="SAM" id="MobiDB-lite"/>
    </source>
</evidence>
<accession>A0AAD8U4I1</accession>
<name>A0AAD8U4I1_GLOAC</name>
<proteinExistence type="predicted"/>
<dbReference type="AlphaFoldDB" id="A0AAD8U4I1"/>
<evidence type="ECO:0000313" key="2">
    <source>
        <dbReference type="EMBL" id="KAK1703027.1"/>
    </source>
</evidence>
<feature type="region of interest" description="Disordered" evidence="1">
    <location>
        <begin position="1"/>
        <end position="28"/>
    </location>
</feature>
<sequence length="161" mass="18523">MADLPKQKKSGEQSYLPSRLPFPRGPRVQNYRSSGVISRLAFSPVSLNQVDDCTYSHRLGDLPPHTGEICTIQRHDRDLTSTQFPKPEPKGYRDQLAESTEHHGWEDDRLNYIEVLAWMEQTKGLRHKQQPDTKTSKLVGSPKWKRGIDLSAIERLPDYIQ</sequence>
<protein>
    <submittedName>
        <fullName evidence="2">Uncharacterized protein</fullName>
    </submittedName>
</protein>
<feature type="compositionally biased region" description="Basic and acidic residues" evidence="1">
    <location>
        <begin position="1"/>
        <end position="11"/>
    </location>
</feature>
<dbReference type="Proteomes" id="UP001244207">
    <property type="component" value="Unassembled WGS sequence"/>
</dbReference>
<comment type="caution">
    <text evidence="2">The sequence shown here is derived from an EMBL/GenBank/DDBJ whole genome shotgun (WGS) entry which is preliminary data.</text>
</comment>
<dbReference type="GeneID" id="85396896"/>
<dbReference type="EMBL" id="JAHMHS010000293">
    <property type="protein sequence ID" value="KAK1703027.1"/>
    <property type="molecule type" value="Genomic_DNA"/>
</dbReference>
<gene>
    <name evidence="2" type="ORF">BDZ83DRAFT_736481</name>
</gene>
<keyword evidence="3" id="KW-1185">Reference proteome</keyword>
<organism evidence="2 3">
    <name type="scientific">Glomerella acutata</name>
    <name type="common">Colletotrichum acutatum</name>
    <dbReference type="NCBI Taxonomy" id="27357"/>
    <lineage>
        <taxon>Eukaryota</taxon>
        <taxon>Fungi</taxon>
        <taxon>Dikarya</taxon>
        <taxon>Ascomycota</taxon>
        <taxon>Pezizomycotina</taxon>
        <taxon>Sordariomycetes</taxon>
        <taxon>Hypocreomycetidae</taxon>
        <taxon>Glomerellales</taxon>
        <taxon>Glomerellaceae</taxon>
        <taxon>Colletotrichum</taxon>
        <taxon>Colletotrichum acutatum species complex</taxon>
    </lineage>
</organism>
<dbReference type="RefSeq" id="XP_060357223.1">
    <property type="nucleotide sequence ID" value="XM_060512998.1"/>
</dbReference>